<accession>A0ABR1D2Q0</accession>
<protein>
    <submittedName>
        <fullName evidence="2">Uncharacterized protein</fullName>
    </submittedName>
</protein>
<comment type="caution">
    <text evidence="2">The sequence shown here is derived from an EMBL/GenBank/DDBJ whole genome shotgun (WGS) entry which is preliminary data.</text>
</comment>
<gene>
    <name evidence="2" type="primary">Necator_chrIII.g12272</name>
    <name evidence="2" type="ORF">RB195_011506</name>
</gene>
<evidence type="ECO:0000313" key="3">
    <source>
        <dbReference type="Proteomes" id="UP001303046"/>
    </source>
</evidence>
<evidence type="ECO:0000256" key="1">
    <source>
        <dbReference type="SAM" id="MobiDB-lite"/>
    </source>
</evidence>
<feature type="region of interest" description="Disordered" evidence="1">
    <location>
        <begin position="1"/>
        <end position="31"/>
    </location>
</feature>
<keyword evidence="3" id="KW-1185">Reference proteome</keyword>
<evidence type="ECO:0000313" key="2">
    <source>
        <dbReference type="EMBL" id="KAK6744831.1"/>
    </source>
</evidence>
<reference evidence="2 3" key="1">
    <citation type="submission" date="2023-08" db="EMBL/GenBank/DDBJ databases">
        <title>A Necator americanus chromosomal reference genome.</title>
        <authorList>
            <person name="Ilik V."/>
            <person name="Petrzelkova K.J."/>
            <person name="Pardy F."/>
            <person name="Fuh T."/>
            <person name="Niatou-Singa F.S."/>
            <person name="Gouil Q."/>
            <person name="Baker L."/>
            <person name="Ritchie M.E."/>
            <person name="Jex A.R."/>
            <person name="Gazzola D."/>
            <person name="Li H."/>
            <person name="Toshio Fujiwara R."/>
            <person name="Zhan B."/>
            <person name="Aroian R.V."/>
            <person name="Pafco B."/>
            <person name="Schwarz E.M."/>
        </authorList>
    </citation>
    <scope>NUCLEOTIDE SEQUENCE [LARGE SCALE GENOMIC DNA]</scope>
    <source>
        <strain evidence="2 3">Aroian</strain>
        <tissue evidence="2">Whole animal</tissue>
    </source>
</reference>
<organism evidence="2 3">
    <name type="scientific">Necator americanus</name>
    <name type="common">Human hookworm</name>
    <dbReference type="NCBI Taxonomy" id="51031"/>
    <lineage>
        <taxon>Eukaryota</taxon>
        <taxon>Metazoa</taxon>
        <taxon>Ecdysozoa</taxon>
        <taxon>Nematoda</taxon>
        <taxon>Chromadorea</taxon>
        <taxon>Rhabditida</taxon>
        <taxon>Rhabditina</taxon>
        <taxon>Rhabditomorpha</taxon>
        <taxon>Strongyloidea</taxon>
        <taxon>Ancylostomatidae</taxon>
        <taxon>Bunostominae</taxon>
        <taxon>Necator</taxon>
    </lineage>
</organism>
<proteinExistence type="predicted"/>
<name>A0ABR1D2Q0_NECAM</name>
<dbReference type="EMBL" id="JAVFWL010000003">
    <property type="protein sequence ID" value="KAK6744831.1"/>
    <property type="molecule type" value="Genomic_DNA"/>
</dbReference>
<sequence length="195" mass="22700">MGIAQWRDSCEDRPHTYQPEDSLSQGDRHNGENHVNYEMLLRGLRACAERATKELLERRNTLRLDTNASHIERKRKILEAAQRRTSLQKCHRDLREYNIPLAFFLSEDGTRTSSCHEMEIITNILDGNGEGTKRVEEMLRIPRPVKTGHLSKGKRTHEEILRYKPLYNYCEAATRKCSICKSLISGRSKDMWDLS</sequence>
<dbReference type="Proteomes" id="UP001303046">
    <property type="component" value="Unassembled WGS sequence"/>
</dbReference>